<organism evidence="14 15">
    <name type="scientific">Acidobacterium capsulatum (strain ATCC 51196 / DSM 11244 / BCRC 80197 / JCM 7670 / NBRC 15755 / NCIMB 13165 / 161)</name>
    <dbReference type="NCBI Taxonomy" id="240015"/>
    <lineage>
        <taxon>Bacteria</taxon>
        <taxon>Pseudomonadati</taxon>
        <taxon>Acidobacteriota</taxon>
        <taxon>Terriglobia</taxon>
        <taxon>Terriglobales</taxon>
        <taxon>Acidobacteriaceae</taxon>
        <taxon>Acidobacterium</taxon>
    </lineage>
</organism>
<feature type="transmembrane region" description="Helical" evidence="13">
    <location>
        <begin position="53"/>
        <end position="73"/>
    </location>
</feature>
<dbReference type="RefSeq" id="WP_015898337.1">
    <property type="nucleotide sequence ID" value="NC_012483.1"/>
</dbReference>
<dbReference type="OrthoDB" id="7626281at2"/>
<evidence type="ECO:0000256" key="8">
    <source>
        <dbReference type="ARBA" id="ARBA00022989"/>
    </source>
</evidence>
<keyword evidence="15" id="KW-1185">Reference proteome</keyword>
<dbReference type="InParanoid" id="C1F674"/>
<dbReference type="Pfam" id="PF06736">
    <property type="entry name" value="TMEM175"/>
    <property type="match status" value="1"/>
</dbReference>
<evidence type="ECO:0000256" key="12">
    <source>
        <dbReference type="ARBA" id="ARBA00034430"/>
    </source>
</evidence>
<dbReference type="InterPro" id="IPR010617">
    <property type="entry name" value="TMEM175-like"/>
</dbReference>
<evidence type="ECO:0000256" key="10">
    <source>
        <dbReference type="ARBA" id="ARBA00023136"/>
    </source>
</evidence>
<dbReference type="KEGG" id="aca:ACP_3304"/>
<keyword evidence="6" id="KW-0631">Potassium channel</keyword>
<feature type="transmembrane region" description="Helical" evidence="13">
    <location>
        <begin position="165"/>
        <end position="187"/>
    </location>
</feature>
<keyword evidence="10 13" id="KW-0472">Membrane</keyword>
<feature type="transmembrane region" description="Helical" evidence="13">
    <location>
        <begin position="123"/>
        <end position="144"/>
    </location>
</feature>
<dbReference type="GO" id="GO:0005267">
    <property type="term" value="F:potassium channel activity"/>
    <property type="evidence" value="ECO:0007669"/>
    <property type="project" value="UniProtKB-KW"/>
</dbReference>
<evidence type="ECO:0000313" key="14">
    <source>
        <dbReference type="EMBL" id="ACO33822.1"/>
    </source>
</evidence>
<keyword evidence="8 13" id="KW-1133">Transmembrane helix</keyword>
<evidence type="ECO:0000256" key="4">
    <source>
        <dbReference type="ARBA" id="ARBA00022538"/>
    </source>
</evidence>
<dbReference type="Proteomes" id="UP000002207">
    <property type="component" value="Chromosome"/>
</dbReference>
<evidence type="ECO:0000256" key="6">
    <source>
        <dbReference type="ARBA" id="ARBA00022826"/>
    </source>
</evidence>
<evidence type="ECO:0000256" key="1">
    <source>
        <dbReference type="ARBA" id="ARBA00004141"/>
    </source>
</evidence>
<evidence type="ECO:0000256" key="11">
    <source>
        <dbReference type="ARBA" id="ARBA00023303"/>
    </source>
</evidence>
<dbReference type="STRING" id="240015.ACP_3304"/>
<proteinExistence type="inferred from homology"/>
<name>C1F674_ACIC5</name>
<dbReference type="PANTHER" id="PTHR31462">
    <property type="entry name" value="ENDOSOMAL/LYSOSOMAL POTASSIUM CHANNEL TMEM175"/>
    <property type="match status" value="1"/>
</dbReference>
<evidence type="ECO:0000313" key="15">
    <source>
        <dbReference type="Proteomes" id="UP000002207"/>
    </source>
</evidence>
<dbReference type="HOGENOM" id="CLU_090238_3_2_0"/>
<reference evidence="14 15" key="1">
    <citation type="journal article" date="2009" name="Appl. Environ. Microbiol.">
        <title>Three genomes from the phylum Acidobacteria provide insight into the lifestyles of these microorganisms in soils.</title>
        <authorList>
            <person name="Ward N.L."/>
            <person name="Challacombe J.F."/>
            <person name="Janssen P.H."/>
            <person name="Henrissat B."/>
            <person name="Coutinho P.M."/>
            <person name="Wu M."/>
            <person name="Xie G."/>
            <person name="Haft D.H."/>
            <person name="Sait M."/>
            <person name="Badger J."/>
            <person name="Barabote R.D."/>
            <person name="Bradley B."/>
            <person name="Brettin T.S."/>
            <person name="Brinkac L.M."/>
            <person name="Bruce D."/>
            <person name="Creasy T."/>
            <person name="Daugherty S.C."/>
            <person name="Davidsen T.M."/>
            <person name="DeBoy R.T."/>
            <person name="Detter J.C."/>
            <person name="Dodson R.J."/>
            <person name="Durkin A.S."/>
            <person name="Ganapathy A."/>
            <person name="Gwinn-Giglio M."/>
            <person name="Han C.S."/>
            <person name="Khouri H."/>
            <person name="Kiss H."/>
            <person name="Kothari S.P."/>
            <person name="Madupu R."/>
            <person name="Nelson K.E."/>
            <person name="Nelson W.C."/>
            <person name="Paulsen I."/>
            <person name="Penn K."/>
            <person name="Ren Q."/>
            <person name="Rosovitz M.J."/>
            <person name="Selengut J.D."/>
            <person name="Shrivastava S."/>
            <person name="Sullivan S.A."/>
            <person name="Tapia R."/>
            <person name="Thompson L.S."/>
            <person name="Watkins K.L."/>
            <person name="Yang Q."/>
            <person name="Yu C."/>
            <person name="Zafar N."/>
            <person name="Zhou L."/>
            <person name="Kuske C.R."/>
        </authorList>
    </citation>
    <scope>NUCLEOTIDE SEQUENCE [LARGE SCALE GENOMIC DNA]</scope>
    <source>
        <strain evidence="15">ATCC 51196 / DSM 11244 / BCRC 80197 / JCM 7670 / NBRC 15755 / NCIMB 13165 / 161</strain>
    </source>
</reference>
<dbReference type="GO" id="GO:0016020">
    <property type="term" value="C:membrane"/>
    <property type="evidence" value="ECO:0007669"/>
    <property type="project" value="UniProtKB-SubCell"/>
</dbReference>
<evidence type="ECO:0000256" key="7">
    <source>
        <dbReference type="ARBA" id="ARBA00022958"/>
    </source>
</evidence>
<comment type="similarity">
    <text evidence="2">Belongs to the TMEM175 family.</text>
</comment>
<dbReference type="eggNOG" id="COG3548">
    <property type="taxonomic scope" value="Bacteria"/>
</dbReference>
<protein>
    <submittedName>
        <fullName evidence="14">Putative membrane protein</fullName>
    </submittedName>
</protein>
<keyword evidence="4" id="KW-0633">Potassium transport</keyword>
<accession>C1F674</accession>
<feature type="transmembrane region" description="Helical" evidence="13">
    <location>
        <begin position="12"/>
        <end position="33"/>
    </location>
</feature>
<evidence type="ECO:0000256" key="3">
    <source>
        <dbReference type="ARBA" id="ARBA00022448"/>
    </source>
</evidence>
<dbReference type="GO" id="GO:0015252">
    <property type="term" value="F:proton channel activity"/>
    <property type="evidence" value="ECO:0007669"/>
    <property type="project" value="InterPro"/>
</dbReference>
<keyword evidence="9" id="KW-0406">Ion transport</keyword>
<keyword evidence="3" id="KW-0813">Transport</keyword>
<keyword evidence="5 13" id="KW-0812">Transmembrane</keyword>
<evidence type="ECO:0000256" key="13">
    <source>
        <dbReference type="SAM" id="Phobius"/>
    </source>
</evidence>
<sequence>MATLYNRIANQSLERLAALSDGIFAVAMTLLVLDLHLPASEAIHSEHGLQAALWTLAPQVLVYLMSFMTLGIFWNGQQTQFHFFERSDRDLSWLHLGFLFTITVMPFTTQLLAHFLAYRTALVVYWFNILLPGLLLYASWRYATRAGLLKAEIPLEIRRAVRRRVVVAQSLYALGALLCVLGTRWSIGFILLVQLNYAVAPRLPGRSKKV</sequence>
<evidence type="ECO:0000256" key="5">
    <source>
        <dbReference type="ARBA" id="ARBA00022692"/>
    </source>
</evidence>
<keyword evidence="11" id="KW-0407">Ion channel</keyword>
<feature type="transmembrane region" description="Helical" evidence="13">
    <location>
        <begin position="93"/>
        <end position="117"/>
    </location>
</feature>
<comment type="catalytic activity">
    <reaction evidence="12">
        <text>K(+)(in) = K(+)(out)</text>
        <dbReference type="Rhea" id="RHEA:29463"/>
        <dbReference type="ChEBI" id="CHEBI:29103"/>
    </reaction>
</comment>
<comment type="subcellular location">
    <subcellularLocation>
        <location evidence="1">Membrane</location>
        <topology evidence="1">Multi-pass membrane protein</topology>
    </subcellularLocation>
</comment>
<gene>
    <name evidence="14" type="ordered locus">ACP_3304</name>
</gene>
<dbReference type="PANTHER" id="PTHR31462:SF5">
    <property type="entry name" value="ENDOSOMAL_LYSOSOMAL PROTON CHANNEL TMEM175"/>
    <property type="match status" value="1"/>
</dbReference>
<keyword evidence="7" id="KW-0630">Potassium</keyword>
<evidence type="ECO:0000256" key="2">
    <source>
        <dbReference type="ARBA" id="ARBA00006920"/>
    </source>
</evidence>
<dbReference type="EMBL" id="CP001472">
    <property type="protein sequence ID" value="ACO33822.1"/>
    <property type="molecule type" value="Genomic_DNA"/>
</dbReference>
<evidence type="ECO:0000256" key="9">
    <source>
        <dbReference type="ARBA" id="ARBA00023065"/>
    </source>
</evidence>
<dbReference type="AlphaFoldDB" id="C1F674"/>